<dbReference type="PANTHER" id="PTHR47595:SF1">
    <property type="entry name" value="MYB_SANT-LIKE DNA-BINDING DOMAIN-CONTAINING PROTEIN"/>
    <property type="match status" value="1"/>
</dbReference>
<sequence length="299" mass="35270">MSYIITLREYDGAEEHDVEVSEEDYNKIYAGDYELADQYLRKEIERKNRLRAYRQLVEEEKKQHEQEQGQSMNKSCNLLHTESSTEQTTIELESAAAQNDTNSYLRWSDSETKKLIDLYRKNFTKLSDRKYKRKHIYSEMAKHFLLRFNSDHIEAKIKNLKKTYKMILDNSKKTGSGKITWPYFDAMQEILGNNPENNPISIASNREGFEPQIPLENLDDIESDTEVSTQKRPKLSHKDQSEPGPSDNTINVMKRQSKDKAPEWVANFKAELSRQHKEKMEKQQEFLDLFKQWISKAKD</sequence>
<keyword evidence="4" id="KW-1185">Reference proteome</keyword>
<protein>
    <recommendedName>
        <fullName evidence="2">Myb/SANT-like DNA-binding domain-containing protein</fullName>
    </recommendedName>
</protein>
<feature type="domain" description="Myb/SANT-like DNA-binding" evidence="2">
    <location>
        <begin position="106"/>
        <end position="190"/>
    </location>
</feature>
<dbReference type="InterPro" id="IPR044822">
    <property type="entry name" value="Myb_DNA-bind_4"/>
</dbReference>
<dbReference type="Pfam" id="PF13837">
    <property type="entry name" value="Myb_DNA-bind_4"/>
    <property type="match status" value="1"/>
</dbReference>
<evidence type="ECO:0000259" key="2">
    <source>
        <dbReference type="Pfam" id="PF13837"/>
    </source>
</evidence>
<evidence type="ECO:0000313" key="4">
    <source>
        <dbReference type="Proteomes" id="UP000410492"/>
    </source>
</evidence>
<evidence type="ECO:0000313" key="3">
    <source>
        <dbReference type="EMBL" id="VEN40122.1"/>
    </source>
</evidence>
<gene>
    <name evidence="3" type="ORF">CALMAC_LOCUS4401</name>
</gene>
<feature type="region of interest" description="Disordered" evidence="1">
    <location>
        <begin position="219"/>
        <end position="262"/>
    </location>
</feature>
<dbReference type="OrthoDB" id="676304at2759"/>
<name>A0A653BWV6_CALMS</name>
<dbReference type="EMBL" id="CAACVG010006347">
    <property type="protein sequence ID" value="VEN40122.1"/>
    <property type="molecule type" value="Genomic_DNA"/>
</dbReference>
<organism evidence="3 4">
    <name type="scientific">Callosobruchus maculatus</name>
    <name type="common">Southern cowpea weevil</name>
    <name type="synonym">Pulse bruchid</name>
    <dbReference type="NCBI Taxonomy" id="64391"/>
    <lineage>
        <taxon>Eukaryota</taxon>
        <taxon>Metazoa</taxon>
        <taxon>Ecdysozoa</taxon>
        <taxon>Arthropoda</taxon>
        <taxon>Hexapoda</taxon>
        <taxon>Insecta</taxon>
        <taxon>Pterygota</taxon>
        <taxon>Neoptera</taxon>
        <taxon>Endopterygota</taxon>
        <taxon>Coleoptera</taxon>
        <taxon>Polyphaga</taxon>
        <taxon>Cucujiformia</taxon>
        <taxon>Chrysomeloidea</taxon>
        <taxon>Chrysomelidae</taxon>
        <taxon>Bruchinae</taxon>
        <taxon>Bruchini</taxon>
        <taxon>Callosobruchus</taxon>
    </lineage>
</organism>
<reference evidence="3 4" key="1">
    <citation type="submission" date="2019-01" db="EMBL/GenBank/DDBJ databases">
        <authorList>
            <person name="Sayadi A."/>
        </authorList>
    </citation>
    <scope>NUCLEOTIDE SEQUENCE [LARGE SCALE GENOMIC DNA]</scope>
</reference>
<dbReference type="PANTHER" id="PTHR47595">
    <property type="entry name" value="HEAT SHOCK 70 KDA PROTEIN 14"/>
    <property type="match status" value="1"/>
</dbReference>
<evidence type="ECO:0000256" key="1">
    <source>
        <dbReference type="SAM" id="MobiDB-lite"/>
    </source>
</evidence>
<proteinExistence type="predicted"/>
<dbReference type="AlphaFoldDB" id="A0A653BWV6"/>
<dbReference type="Proteomes" id="UP000410492">
    <property type="component" value="Unassembled WGS sequence"/>
</dbReference>
<accession>A0A653BWV6</accession>